<evidence type="ECO:0000313" key="1">
    <source>
        <dbReference type="EMBL" id="STT84068.1"/>
    </source>
</evidence>
<dbReference type="Proteomes" id="UP000254340">
    <property type="component" value="Unassembled WGS sequence"/>
</dbReference>
<keyword evidence="1" id="KW-0560">Oxidoreductase</keyword>
<name>A0A377XMS7_KLEPN</name>
<organism evidence="1 2">
    <name type="scientific">Klebsiella pneumoniae</name>
    <dbReference type="NCBI Taxonomy" id="573"/>
    <lineage>
        <taxon>Bacteria</taxon>
        <taxon>Pseudomonadati</taxon>
        <taxon>Pseudomonadota</taxon>
        <taxon>Gammaproteobacteria</taxon>
        <taxon>Enterobacterales</taxon>
        <taxon>Enterobacteriaceae</taxon>
        <taxon>Klebsiella/Raoultella group</taxon>
        <taxon>Klebsiella</taxon>
        <taxon>Klebsiella pneumoniae complex</taxon>
    </lineage>
</organism>
<reference evidence="1 2" key="1">
    <citation type="submission" date="2018-06" db="EMBL/GenBank/DDBJ databases">
        <authorList>
            <consortium name="Pathogen Informatics"/>
            <person name="Doyle S."/>
        </authorList>
    </citation>
    <scope>NUCLEOTIDE SEQUENCE [LARGE SCALE GENOMIC DNA]</scope>
    <source>
        <strain evidence="1 2">NCTC5047</strain>
    </source>
</reference>
<protein>
    <submittedName>
        <fullName evidence="1">Pyruvate dehydrogenase E1 component</fullName>
        <ecNumber evidence="1">1.2.4.1</ecNumber>
    </submittedName>
</protein>
<gene>
    <name evidence="1" type="primary">aceE_2</name>
    <name evidence="1" type="ORF">NCTC5047_05099</name>
</gene>
<dbReference type="EC" id="1.2.4.1" evidence="1"/>
<dbReference type="GO" id="GO:0004739">
    <property type="term" value="F:pyruvate dehydrogenase (acetyl-transferring) activity"/>
    <property type="evidence" value="ECO:0007669"/>
    <property type="project" value="UniProtKB-EC"/>
</dbReference>
<dbReference type="EMBL" id="UGLH01000006">
    <property type="protein sequence ID" value="STT84068.1"/>
    <property type="molecule type" value="Genomic_DNA"/>
</dbReference>
<sequence length="77" mass="7920">MDEPESKGAITIATRENWTTWSSSSTATCSVLDGPVTGNGKIINELEGIFVVLAGTLSRLSGAVVGMSCCVKTLAVS</sequence>
<accession>A0A377XMS7</accession>
<proteinExistence type="predicted"/>
<keyword evidence="1" id="KW-0670">Pyruvate</keyword>
<evidence type="ECO:0000313" key="2">
    <source>
        <dbReference type="Proteomes" id="UP000254340"/>
    </source>
</evidence>
<dbReference type="AlphaFoldDB" id="A0A377XMS7"/>